<accession>A0A2V1DCI0</accession>
<evidence type="ECO:0000313" key="2">
    <source>
        <dbReference type="Proteomes" id="UP000244855"/>
    </source>
</evidence>
<keyword evidence="1" id="KW-0418">Kinase</keyword>
<protein>
    <submittedName>
        <fullName evidence="1">Phosphoribulokinase/uridine kinase</fullName>
    </submittedName>
</protein>
<dbReference type="PANTHER" id="PTHR10285">
    <property type="entry name" value="URIDINE KINASE"/>
    <property type="match status" value="1"/>
</dbReference>
<dbReference type="SUPFAM" id="SSF52540">
    <property type="entry name" value="P-loop containing nucleoside triphosphate hydrolases"/>
    <property type="match status" value="1"/>
</dbReference>
<keyword evidence="2" id="KW-1185">Reference proteome</keyword>
<dbReference type="Gene3D" id="3.40.50.300">
    <property type="entry name" value="P-loop containing nucleotide triphosphate hydrolases"/>
    <property type="match status" value="2"/>
</dbReference>
<keyword evidence="1" id="KW-0808">Transferase</keyword>
<gene>
    <name evidence="1" type="ORF">DM02DRAFT_732247</name>
</gene>
<organism evidence="1 2">
    <name type="scientific">Periconia macrospinosa</name>
    <dbReference type="NCBI Taxonomy" id="97972"/>
    <lineage>
        <taxon>Eukaryota</taxon>
        <taxon>Fungi</taxon>
        <taxon>Dikarya</taxon>
        <taxon>Ascomycota</taxon>
        <taxon>Pezizomycotina</taxon>
        <taxon>Dothideomycetes</taxon>
        <taxon>Pleosporomycetidae</taxon>
        <taxon>Pleosporales</taxon>
        <taxon>Massarineae</taxon>
        <taxon>Periconiaceae</taxon>
        <taxon>Periconia</taxon>
    </lineage>
</organism>
<dbReference type="Proteomes" id="UP000244855">
    <property type="component" value="Unassembled WGS sequence"/>
</dbReference>
<dbReference type="OrthoDB" id="6362633at2759"/>
<reference evidence="1 2" key="1">
    <citation type="journal article" date="2018" name="Sci. Rep.">
        <title>Comparative genomics provides insights into the lifestyle and reveals functional heterogeneity of dark septate endophytic fungi.</title>
        <authorList>
            <person name="Knapp D.G."/>
            <person name="Nemeth J.B."/>
            <person name="Barry K."/>
            <person name="Hainaut M."/>
            <person name="Henrissat B."/>
            <person name="Johnson J."/>
            <person name="Kuo A."/>
            <person name="Lim J.H.P."/>
            <person name="Lipzen A."/>
            <person name="Nolan M."/>
            <person name="Ohm R.A."/>
            <person name="Tamas L."/>
            <person name="Grigoriev I.V."/>
            <person name="Spatafora J.W."/>
            <person name="Nagy L.G."/>
            <person name="Kovacs G.M."/>
        </authorList>
    </citation>
    <scope>NUCLEOTIDE SEQUENCE [LARGE SCALE GENOMIC DNA]</scope>
    <source>
        <strain evidence="1 2">DSE2036</strain>
    </source>
</reference>
<name>A0A2V1DCI0_9PLEO</name>
<dbReference type="GO" id="GO:0016301">
    <property type="term" value="F:kinase activity"/>
    <property type="evidence" value="ECO:0007669"/>
    <property type="project" value="UniProtKB-KW"/>
</dbReference>
<sequence>MAKELHDDVLVQPISGLVKRVKNLFSHQTADSRERILIALAGVPGSGKSAISHALLKELELQGIHGVEVAPLDGFHYTQKALSNFDDPDLAFRRRGAPFTFDAEAFVNFTKTLKSIPITITNEPESIIHAPSFDHAIKDPVQDGIQISSRTRLIIVEGNYTLLNQRSWCEIADLCDEKYVMKIRRVFDQADSSRWFVDVPADVVRDRLAKRHLAAGIESTMAQAIKRAEENDLPNGDLIRALLIKPDVIIDNP</sequence>
<dbReference type="AlphaFoldDB" id="A0A2V1DCI0"/>
<dbReference type="STRING" id="97972.A0A2V1DCI0"/>
<dbReference type="InterPro" id="IPR027417">
    <property type="entry name" value="P-loop_NTPase"/>
</dbReference>
<evidence type="ECO:0000313" key="1">
    <source>
        <dbReference type="EMBL" id="PVH94824.1"/>
    </source>
</evidence>
<dbReference type="EMBL" id="KZ805519">
    <property type="protein sequence ID" value="PVH94824.1"/>
    <property type="molecule type" value="Genomic_DNA"/>
</dbReference>
<proteinExistence type="predicted"/>